<feature type="region of interest" description="Disordered" evidence="5">
    <location>
        <begin position="1"/>
        <end position="256"/>
    </location>
</feature>
<feature type="compositionally biased region" description="Low complexity" evidence="5">
    <location>
        <begin position="1028"/>
        <end position="1047"/>
    </location>
</feature>
<feature type="compositionally biased region" description="Polar residues" evidence="5">
    <location>
        <begin position="831"/>
        <end position="844"/>
    </location>
</feature>
<dbReference type="EMBL" id="CAGI01000192">
    <property type="protein sequence ID" value="CCF54482.1"/>
    <property type="molecule type" value="Genomic_DNA"/>
</dbReference>
<dbReference type="eggNOG" id="KOG0266">
    <property type="taxonomic scope" value="Eukaryota"/>
</dbReference>
<feature type="compositionally biased region" description="Gly residues" evidence="5">
    <location>
        <begin position="1093"/>
        <end position="1102"/>
    </location>
</feature>
<keyword evidence="7" id="KW-1185">Reference proteome</keyword>
<evidence type="ECO:0000313" key="7">
    <source>
        <dbReference type="Proteomes" id="UP000006174"/>
    </source>
</evidence>
<feature type="region of interest" description="Disordered" evidence="5">
    <location>
        <begin position="1093"/>
        <end position="1121"/>
    </location>
</feature>
<dbReference type="PANTHER" id="PTHR45093:SF2">
    <property type="entry name" value="LISH DOMAIN-CONTAINING PROTEIN"/>
    <property type="match status" value="1"/>
</dbReference>
<feature type="compositionally biased region" description="Basic and acidic residues" evidence="5">
    <location>
        <begin position="228"/>
        <end position="241"/>
    </location>
</feature>
<feature type="compositionally biased region" description="Low complexity" evidence="5">
    <location>
        <begin position="604"/>
        <end position="613"/>
    </location>
</feature>
<keyword evidence="4" id="KW-0539">Nucleus</keyword>
<feature type="compositionally biased region" description="Basic residues" evidence="5">
    <location>
        <begin position="921"/>
        <end position="930"/>
    </location>
</feature>
<reference evidence="6 7" key="1">
    <citation type="journal article" date="2012" name="Plant Cell">
        <title>Genome comparison of barley and maize smut fungi reveals targeted loss of RNA silencing components and species-specific presence of transposable elements.</title>
        <authorList>
            <person name="Laurie J.D."/>
            <person name="Ali S."/>
            <person name="Linning R."/>
            <person name="Mannhaupt G."/>
            <person name="Wong P."/>
            <person name="Gueldener U."/>
            <person name="Muensterkoetter M."/>
            <person name="Moore R."/>
            <person name="Kahmann R."/>
            <person name="Bakkeren G."/>
            <person name="Schirawski J."/>
        </authorList>
    </citation>
    <scope>NUCLEOTIDE SEQUENCE [LARGE SCALE GENOMIC DNA]</scope>
    <source>
        <strain evidence="7">Uh4875-4</strain>
    </source>
</reference>
<feature type="compositionally biased region" description="Low complexity" evidence="5">
    <location>
        <begin position="867"/>
        <end position="877"/>
    </location>
</feature>
<protein>
    <recommendedName>
        <fullName evidence="8">LisH domain-containing protein</fullName>
    </recommendedName>
</protein>
<feature type="compositionally biased region" description="Pro residues" evidence="5">
    <location>
        <begin position="691"/>
        <end position="701"/>
    </location>
</feature>
<feature type="region of interest" description="Disordered" evidence="5">
    <location>
        <begin position="678"/>
        <end position="737"/>
    </location>
</feature>
<feature type="compositionally biased region" description="Gly residues" evidence="5">
    <location>
        <begin position="1111"/>
        <end position="1121"/>
    </location>
</feature>
<dbReference type="PRINTS" id="PR01500">
    <property type="entry name" value="TROPOELASTIN"/>
</dbReference>
<evidence type="ECO:0000313" key="6">
    <source>
        <dbReference type="EMBL" id="CCF54482.1"/>
    </source>
</evidence>
<evidence type="ECO:0000256" key="2">
    <source>
        <dbReference type="ARBA" id="ARBA00023015"/>
    </source>
</evidence>
<dbReference type="PANTHER" id="PTHR45093">
    <property type="entry name" value="TRANSCRIPTION ACTIVATOR MSS11"/>
    <property type="match status" value="1"/>
</dbReference>
<dbReference type="InterPro" id="IPR006594">
    <property type="entry name" value="LisH"/>
</dbReference>
<gene>
    <name evidence="6" type="ORF">UHOR_01917</name>
</gene>
<evidence type="ECO:0000256" key="5">
    <source>
        <dbReference type="SAM" id="MobiDB-lite"/>
    </source>
</evidence>
<feature type="compositionally biased region" description="Low complexity" evidence="5">
    <location>
        <begin position="885"/>
        <end position="904"/>
    </location>
</feature>
<comment type="caution">
    <text evidence="6">The sequence shown here is derived from an EMBL/GenBank/DDBJ whole genome shotgun (WGS) entry which is preliminary data.</text>
</comment>
<dbReference type="STRING" id="1128400.I2G5N9"/>
<keyword evidence="3" id="KW-0804">Transcription</keyword>
<evidence type="ECO:0000256" key="1">
    <source>
        <dbReference type="ARBA" id="ARBA00004123"/>
    </source>
</evidence>
<evidence type="ECO:0000256" key="4">
    <source>
        <dbReference type="ARBA" id="ARBA00023242"/>
    </source>
</evidence>
<keyword evidence="2" id="KW-0805">Transcription regulation</keyword>
<feature type="compositionally biased region" description="Low complexity" evidence="5">
    <location>
        <begin position="728"/>
        <end position="737"/>
    </location>
</feature>
<feature type="compositionally biased region" description="Low complexity" evidence="5">
    <location>
        <begin position="711"/>
        <end position="721"/>
    </location>
</feature>
<dbReference type="Proteomes" id="UP000006174">
    <property type="component" value="Unassembled WGS sequence"/>
</dbReference>
<feature type="region of interest" description="Disordered" evidence="5">
    <location>
        <begin position="491"/>
        <end position="613"/>
    </location>
</feature>
<name>I2G5N9_USTHO</name>
<evidence type="ECO:0000256" key="3">
    <source>
        <dbReference type="ARBA" id="ARBA00023163"/>
    </source>
</evidence>
<feature type="compositionally biased region" description="Low complexity" evidence="5">
    <location>
        <begin position="941"/>
        <end position="985"/>
    </location>
</feature>
<feature type="compositionally biased region" description="Polar residues" evidence="5">
    <location>
        <begin position="191"/>
        <end position="216"/>
    </location>
</feature>
<dbReference type="HOGENOM" id="CLU_294253_0_0_1"/>
<feature type="compositionally biased region" description="Pro residues" evidence="5">
    <location>
        <begin position="16"/>
        <end position="28"/>
    </location>
</feature>
<proteinExistence type="predicted"/>
<sequence length="1121" mass="115811">MNGSATAAAGQNYIAPNPPSQGPSPSPAPTSNDPFLAANPGARAQVNAWGWPSGFNHSSPAANVAGPSRPPSYSAASAASPALVSSAMFTPQTQQLNHQHQQQQQQQQHHHQHPQMQPMHPQHPQLQQHQQHQQHQQLQQQHHQQQQHQFGTPQQQQQNTHFQLQQQHQGGQSNQAKATVYPPQPYGNPPAFTNPSHTSSPNNASGKPNTPNSHSVMMSKKRTASKSPEFESKDKRSRPEDGVPGDNKGADGILGHSGSVSDGRVWGEEATKLDVYVWDYLSRRGFSSAAKALMNEAGMTEPPEVPLKTPQGLLFEYWAIFWDVFAARSGRGGSEAAAYFEYQESRNMQRLTEANRKTEALEAQYQPPENGGRFPNIVVSGMNSDPSSAVGIAGAGVAAAGPNGRAAAPGAWNPAALPQAQQQQLLIQAAQRQNIPLHEIKNLTPASRTALINSMNPNNPANAQAVRPGMNNQMMEQQLQARLQQQQAVHRMMQQQRQAGGQGPMPGAPPMANAVQIRPPMGPQQMSGAGGSPAPPTPGGTMDGRRSVGPGAEGNRPDHMAVPPGVLAAGNPQSQAPQPPTPGGSQPPQQQQQQPQGGQPGQPPQQQHPQLNPHQQQMVMNQFQSVQAAMREEWMKAQNAPNQTTAADFYANVQAYQAKAQGLQSLLRAQANYQGGAGVGAPGNGAQPGMPGQPGPSPQARPPAIGGAGLPGPAASGSPASMANMTPQQRAAHIANAQAAAGRITPLMATHDPGLMAGMMGPNSMPNGTGPRPNQPGQQGGPGQQQQQQQQPCQPGQGGFQQPQQPQQQQQQQGPARPPSAQDRPEDPHTSHFSSVQMGSSPANIQRPGMQRGTSQMGTNAGGMGPPGAASISSPSPRITAMNLQQQQSGGNNNNANQGGSPAPSNVLNTPKLGSAEKGKKGNARARKNSKATTKTPVLTAASVPGSNTSSSSAAAASSNGGAGPTTPAAANTATPVSTSAATPAQDAISKNDSNGPASGSGPQSTSQSIDSAMPPPAGPPANSSDPNNFGGADNNNGNNTNANGPSGMDGGSSGDGNGAGGSGTGGAEDFSMFGFGGSMNDIFDFDLSTDGTGGQGLGGDGWDSNFGNLFGSGTGGQDGS</sequence>
<feature type="compositionally biased region" description="Low complexity" evidence="5">
    <location>
        <begin position="583"/>
        <end position="597"/>
    </location>
</feature>
<accession>I2G5N9</accession>
<organism evidence="6 7">
    <name type="scientific">Ustilago hordei</name>
    <name type="common">Barley covered smut fungus</name>
    <dbReference type="NCBI Taxonomy" id="120017"/>
    <lineage>
        <taxon>Eukaryota</taxon>
        <taxon>Fungi</taxon>
        <taxon>Dikarya</taxon>
        <taxon>Basidiomycota</taxon>
        <taxon>Ustilaginomycotina</taxon>
        <taxon>Ustilaginomycetes</taxon>
        <taxon>Ustilaginales</taxon>
        <taxon>Ustilaginaceae</taxon>
        <taxon>Ustilago</taxon>
    </lineage>
</organism>
<feature type="region of interest" description="Disordered" evidence="5">
    <location>
        <begin position="749"/>
        <end position="1076"/>
    </location>
</feature>
<feature type="compositionally biased region" description="Low complexity" evidence="5">
    <location>
        <begin position="114"/>
        <end position="172"/>
    </location>
</feature>
<dbReference type="PROSITE" id="PS50896">
    <property type="entry name" value="LISH"/>
    <property type="match status" value="1"/>
</dbReference>
<feature type="compositionally biased region" description="Low complexity" evidence="5">
    <location>
        <begin position="65"/>
        <end position="107"/>
    </location>
</feature>
<comment type="subcellular location">
    <subcellularLocation>
        <location evidence="1">Nucleus</location>
    </subcellularLocation>
</comment>
<dbReference type="OMA" id="SNGISCR"/>
<feature type="compositionally biased region" description="Polar residues" evidence="5">
    <location>
        <begin position="989"/>
        <end position="1011"/>
    </location>
</feature>
<dbReference type="AlphaFoldDB" id="I2G5N9"/>
<feature type="compositionally biased region" description="Low complexity" evidence="5">
    <location>
        <begin position="784"/>
        <end position="815"/>
    </location>
</feature>
<dbReference type="GO" id="GO:0005634">
    <property type="term" value="C:nucleus"/>
    <property type="evidence" value="ECO:0007669"/>
    <property type="project" value="UniProtKB-SubCell"/>
</dbReference>
<feature type="compositionally biased region" description="Gly residues" evidence="5">
    <location>
        <begin position="1048"/>
        <end position="1067"/>
    </location>
</feature>
<evidence type="ECO:0008006" key="8">
    <source>
        <dbReference type="Google" id="ProtNLM"/>
    </source>
</evidence>
<dbReference type="Pfam" id="PF08513">
    <property type="entry name" value="LisH"/>
    <property type="match status" value="1"/>
</dbReference>